<protein>
    <submittedName>
        <fullName evidence="2">Hydrogenase</fullName>
    </submittedName>
</protein>
<dbReference type="InterPro" id="IPR004108">
    <property type="entry name" value="Fe_hydrogenase_lsu_C"/>
</dbReference>
<accession>A0A6N7Y0J0</accession>
<evidence type="ECO:0000259" key="1">
    <source>
        <dbReference type="SMART" id="SM00902"/>
    </source>
</evidence>
<reference evidence="2 3" key="1">
    <citation type="submission" date="2019-08" db="EMBL/GenBank/DDBJ databases">
        <title>In-depth cultivation of the pig gut microbiome towards novel bacterial diversity and tailored functional studies.</title>
        <authorList>
            <person name="Wylensek D."/>
            <person name="Hitch T.C.A."/>
            <person name="Clavel T."/>
        </authorList>
    </citation>
    <scope>NUCLEOTIDE SEQUENCE [LARGE SCALE GENOMIC DNA]</scope>
    <source>
        <strain evidence="2 3">BSM-383-APC-4H</strain>
    </source>
</reference>
<dbReference type="EMBL" id="VULP01000004">
    <property type="protein sequence ID" value="MSU81382.1"/>
    <property type="molecule type" value="Genomic_DNA"/>
</dbReference>
<dbReference type="Gene3D" id="3.40.50.1780">
    <property type="match status" value="1"/>
</dbReference>
<dbReference type="InterPro" id="IPR036991">
    <property type="entry name" value="Fe_hydrogenase_ssu_sf"/>
</dbReference>
<dbReference type="AlphaFoldDB" id="A0A6N7Y0J0"/>
<evidence type="ECO:0000313" key="2">
    <source>
        <dbReference type="EMBL" id="MSU81382.1"/>
    </source>
</evidence>
<dbReference type="RefSeq" id="WP_205677376.1">
    <property type="nucleotide sequence ID" value="NZ_VULP01000004.1"/>
</dbReference>
<dbReference type="Proteomes" id="UP000433359">
    <property type="component" value="Unassembled WGS sequence"/>
</dbReference>
<sequence>GAVIKTYFAHKKHIDPEKIISVAVTPCTAKKAEIAREELCDAGKLLNIEEMRDNDYVITTKELVQWCKEEGMDLEKITPSKYDSVLGEGTGAGMIFGNTGGVMEAALRTVYRVLEGKEAPADFYQLRPVRGLNNRKEAEVTIAGKNLRVCILYGTAAAEEFLAEDMSGYHFVEVMTCPGGCISGAGQPDCGSVPVSDAVRKKRIASLYQADERAQYRNSMDNPEIGMIYNEFFKEPLSLLSETLLHTTYKSE</sequence>
<dbReference type="Pfam" id="PF02906">
    <property type="entry name" value="Fe_hyd_lg_C"/>
    <property type="match status" value="1"/>
</dbReference>
<dbReference type="PANTHER" id="PTHR11615">
    <property type="entry name" value="NITRATE, FORMATE, IRON DEHYDROGENASE"/>
    <property type="match status" value="1"/>
</dbReference>
<dbReference type="InterPro" id="IPR009016">
    <property type="entry name" value="Fe_hydrogenase"/>
</dbReference>
<proteinExistence type="predicted"/>
<comment type="caution">
    <text evidence="2">The sequence shown here is derived from an EMBL/GenBank/DDBJ whole genome shotgun (WGS) entry which is preliminary data.</text>
</comment>
<name>A0A6N7Y0J0_9FIRM</name>
<gene>
    <name evidence="2" type="ORF">FYJ25_03180</name>
</gene>
<evidence type="ECO:0000313" key="3">
    <source>
        <dbReference type="Proteomes" id="UP000433359"/>
    </source>
</evidence>
<dbReference type="Gene3D" id="4.10.260.20">
    <property type="entry name" value="Iron hydrogenase, small subunit"/>
    <property type="match status" value="1"/>
</dbReference>
<feature type="non-terminal residue" evidence="2">
    <location>
        <position position="1"/>
    </location>
</feature>
<dbReference type="InterPro" id="IPR003149">
    <property type="entry name" value="Fe_hydrogenase_ssu"/>
</dbReference>
<dbReference type="SMART" id="SM00902">
    <property type="entry name" value="Fe_hyd_SSU"/>
    <property type="match status" value="1"/>
</dbReference>
<organism evidence="2 3">
    <name type="scientific">Anaerobutyricum soehngenii</name>
    <dbReference type="NCBI Taxonomy" id="105843"/>
    <lineage>
        <taxon>Bacteria</taxon>
        <taxon>Bacillati</taxon>
        <taxon>Bacillota</taxon>
        <taxon>Clostridia</taxon>
        <taxon>Lachnospirales</taxon>
        <taxon>Lachnospiraceae</taxon>
        <taxon>Anaerobutyricum</taxon>
    </lineage>
</organism>
<dbReference type="InterPro" id="IPR050340">
    <property type="entry name" value="Cytosolic_Fe-S_CAF"/>
</dbReference>
<feature type="domain" description="Iron hydrogenase small subunit" evidence="1">
    <location>
        <begin position="194"/>
        <end position="251"/>
    </location>
</feature>
<dbReference type="Pfam" id="PF02256">
    <property type="entry name" value="Fe_hyd_SSU"/>
    <property type="match status" value="1"/>
</dbReference>
<dbReference type="SUPFAM" id="SSF53920">
    <property type="entry name" value="Fe-only hydrogenase"/>
    <property type="match status" value="1"/>
</dbReference>